<dbReference type="GO" id="GO:0003700">
    <property type="term" value="F:DNA-binding transcription factor activity"/>
    <property type="evidence" value="ECO:0007669"/>
    <property type="project" value="InterPro"/>
</dbReference>
<dbReference type="PANTHER" id="PTHR46796">
    <property type="entry name" value="HTH-TYPE TRANSCRIPTIONAL ACTIVATOR RHAS-RELATED"/>
    <property type="match status" value="1"/>
</dbReference>
<dbReference type="AlphaFoldDB" id="A3ZXN6"/>
<dbReference type="PROSITE" id="PS00041">
    <property type="entry name" value="HTH_ARAC_FAMILY_1"/>
    <property type="match status" value="1"/>
</dbReference>
<dbReference type="HOGENOM" id="CLU_000445_88_4_0"/>
<feature type="domain" description="HTH araC/xylS-type" evidence="4">
    <location>
        <begin position="217"/>
        <end position="317"/>
    </location>
</feature>
<evidence type="ECO:0000313" key="5">
    <source>
        <dbReference type="EMBL" id="EAQ78620.1"/>
    </source>
</evidence>
<dbReference type="SMART" id="SM00342">
    <property type="entry name" value="HTH_ARAC"/>
    <property type="match status" value="1"/>
</dbReference>
<organism evidence="5 6">
    <name type="scientific">Blastopirellula marina DSM 3645</name>
    <dbReference type="NCBI Taxonomy" id="314230"/>
    <lineage>
        <taxon>Bacteria</taxon>
        <taxon>Pseudomonadati</taxon>
        <taxon>Planctomycetota</taxon>
        <taxon>Planctomycetia</taxon>
        <taxon>Pirellulales</taxon>
        <taxon>Pirellulaceae</taxon>
        <taxon>Blastopirellula</taxon>
    </lineage>
</organism>
<protein>
    <submittedName>
        <fullName evidence="5">Probable transcriptional regulator</fullName>
    </submittedName>
</protein>
<keyword evidence="3" id="KW-0804">Transcription</keyword>
<reference evidence="5 6" key="1">
    <citation type="submission" date="2006-02" db="EMBL/GenBank/DDBJ databases">
        <authorList>
            <person name="Amann R."/>
            <person name="Ferriera S."/>
            <person name="Johnson J."/>
            <person name="Kravitz S."/>
            <person name="Halpern A."/>
            <person name="Remington K."/>
            <person name="Beeson K."/>
            <person name="Tran B."/>
            <person name="Rogers Y.-H."/>
            <person name="Friedman R."/>
            <person name="Venter J.C."/>
        </authorList>
    </citation>
    <scope>NUCLEOTIDE SEQUENCE [LARGE SCALE GENOMIC DNA]</scope>
    <source>
        <strain evidence="5 6">DSM 3645</strain>
    </source>
</reference>
<dbReference type="EMBL" id="AANZ01000019">
    <property type="protein sequence ID" value="EAQ78620.1"/>
    <property type="molecule type" value="Genomic_DNA"/>
</dbReference>
<dbReference type="SUPFAM" id="SSF46689">
    <property type="entry name" value="Homeodomain-like"/>
    <property type="match status" value="2"/>
</dbReference>
<dbReference type="InterPro" id="IPR018060">
    <property type="entry name" value="HTH_AraC"/>
</dbReference>
<dbReference type="GO" id="GO:0043565">
    <property type="term" value="F:sequence-specific DNA binding"/>
    <property type="evidence" value="ECO:0007669"/>
    <property type="project" value="InterPro"/>
</dbReference>
<dbReference type="PANTHER" id="PTHR46796:SF6">
    <property type="entry name" value="ARAC SUBFAMILY"/>
    <property type="match status" value="1"/>
</dbReference>
<evidence type="ECO:0000256" key="1">
    <source>
        <dbReference type="ARBA" id="ARBA00023015"/>
    </source>
</evidence>
<name>A3ZXN6_9BACT</name>
<dbReference type="Pfam" id="PF12833">
    <property type="entry name" value="HTH_18"/>
    <property type="match status" value="1"/>
</dbReference>
<proteinExistence type="predicted"/>
<evidence type="ECO:0000256" key="3">
    <source>
        <dbReference type="ARBA" id="ARBA00023163"/>
    </source>
</evidence>
<sequence>MPPKSLDLFLRTKAGLSTTINKWERLAVASEKLRDQVICGEYFISEAAKWELTETLISEPCTDSVGQDDFYFVSLLINAGSTRTLEHDLGEGRFRRPPRPGSMIFGYEPRALLSQGGGPLHSIGIYIPAQLLQSRFAELWGKEMPSPDKLLSSHFLDSGLEVLIKRLNFECRQSRSPEKSLTIEPFFDAILDRLFLIAGRKLPEIKPNDRLRPDAVTRAIEFIDAHFHQELRLDEIAQVAGVSRCHFSRLFRQTMGQSLKQYLVEIRLNKAQEILEFGASDLTVGQIAQRCGFCDRQHLIREFRRKYGVTPDLFRRFL</sequence>
<dbReference type="STRING" id="314230.DSM3645_07505"/>
<dbReference type="InterPro" id="IPR050204">
    <property type="entry name" value="AraC_XylS_family_regulators"/>
</dbReference>
<dbReference type="InterPro" id="IPR018062">
    <property type="entry name" value="HTH_AraC-typ_CS"/>
</dbReference>
<accession>A3ZXN6</accession>
<evidence type="ECO:0000259" key="4">
    <source>
        <dbReference type="PROSITE" id="PS01124"/>
    </source>
</evidence>
<dbReference type="eggNOG" id="COG4977">
    <property type="taxonomic scope" value="Bacteria"/>
</dbReference>
<gene>
    <name evidence="5" type="ORF">DSM3645_07505</name>
</gene>
<dbReference type="InterPro" id="IPR009057">
    <property type="entry name" value="Homeodomain-like_sf"/>
</dbReference>
<dbReference type="Gene3D" id="1.10.10.60">
    <property type="entry name" value="Homeodomain-like"/>
    <property type="match status" value="2"/>
</dbReference>
<evidence type="ECO:0000256" key="2">
    <source>
        <dbReference type="ARBA" id="ARBA00023125"/>
    </source>
</evidence>
<dbReference type="OrthoDB" id="273555at2"/>
<dbReference type="Proteomes" id="UP000004358">
    <property type="component" value="Unassembled WGS sequence"/>
</dbReference>
<dbReference type="PROSITE" id="PS01124">
    <property type="entry name" value="HTH_ARAC_FAMILY_2"/>
    <property type="match status" value="1"/>
</dbReference>
<evidence type="ECO:0000313" key="6">
    <source>
        <dbReference type="Proteomes" id="UP000004358"/>
    </source>
</evidence>
<comment type="caution">
    <text evidence="5">The sequence shown here is derived from an EMBL/GenBank/DDBJ whole genome shotgun (WGS) entry which is preliminary data.</text>
</comment>
<keyword evidence="1" id="KW-0805">Transcription regulation</keyword>
<keyword evidence="2" id="KW-0238">DNA-binding</keyword>